<dbReference type="PROSITE" id="PS00324">
    <property type="entry name" value="ASPARTOKINASE"/>
    <property type="match status" value="1"/>
</dbReference>
<dbReference type="KEGG" id="sbw:TGUWTKB_6200"/>
<evidence type="ECO:0000259" key="12">
    <source>
        <dbReference type="Pfam" id="PF00696"/>
    </source>
</evidence>
<evidence type="ECO:0000256" key="7">
    <source>
        <dbReference type="ARBA" id="ARBA00023154"/>
    </source>
</evidence>
<feature type="binding site" evidence="9">
    <location>
        <position position="230"/>
    </location>
    <ligand>
        <name>ATP</name>
        <dbReference type="ChEBI" id="CHEBI:30616"/>
    </ligand>
</feature>
<evidence type="ECO:0000256" key="4">
    <source>
        <dbReference type="ARBA" id="ARBA00022741"/>
    </source>
</evidence>
<feature type="binding site" evidence="9">
    <location>
        <position position="48"/>
    </location>
    <ligand>
        <name>substrate</name>
    </ligand>
</feature>
<keyword evidence="15" id="KW-1185">Reference proteome</keyword>
<dbReference type="Proteomes" id="UP000031627">
    <property type="component" value="Chromosome"/>
</dbReference>
<keyword evidence="4 9" id="KW-0547">Nucleotide-binding</keyword>
<dbReference type="OrthoDB" id="9799110at2"/>
<name>A0A090AMM1_9ENTR</name>
<evidence type="ECO:0000256" key="8">
    <source>
        <dbReference type="ARBA" id="ARBA00047872"/>
    </source>
</evidence>
<dbReference type="Pfam" id="PF22468">
    <property type="entry name" value="ACT_9"/>
    <property type="match status" value="1"/>
</dbReference>
<keyword evidence="11" id="KW-0028">Amino-acid biosynthesis</keyword>
<dbReference type="Gene3D" id="3.40.1160.10">
    <property type="entry name" value="Acetylglutamate kinase-like"/>
    <property type="match status" value="1"/>
</dbReference>
<dbReference type="PIRSF" id="PIRSF000726">
    <property type="entry name" value="Asp_kin"/>
    <property type="match status" value="1"/>
</dbReference>
<dbReference type="GO" id="GO:0004072">
    <property type="term" value="F:aspartate kinase activity"/>
    <property type="evidence" value="ECO:0007669"/>
    <property type="project" value="UniProtKB-EC"/>
</dbReference>
<comment type="pathway">
    <text evidence="1 11">Amino-acid biosynthesis; L-lysine biosynthesis via DAP pathway; (S)-tetrahydrodipicolinate from L-aspartate: step 1/4.</text>
</comment>
<evidence type="ECO:0000259" key="13">
    <source>
        <dbReference type="Pfam" id="PF22468"/>
    </source>
</evidence>
<evidence type="ECO:0000256" key="10">
    <source>
        <dbReference type="RuleBase" id="RU003448"/>
    </source>
</evidence>
<keyword evidence="6 9" id="KW-0067">ATP-binding</keyword>
<dbReference type="InterPro" id="IPR054352">
    <property type="entry name" value="ACT_Aspartokinase"/>
</dbReference>
<feature type="domain" description="Aspartate/glutamate/uridylate kinase" evidence="12">
    <location>
        <begin position="7"/>
        <end position="280"/>
    </location>
</feature>
<dbReference type="GO" id="GO:0009088">
    <property type="term" value="P:threonine biosynthetic process"/>
    <property type="evidence" value="ECO:0007669"/>
    <property type="project" value="UniProtKB-UniPathway"/>
</dbReference>
<evidence type="ECO:0000256" key="11">
    <source>
        <dbReference type="RuleBase" id="RU004249"/>
    </source>
</evidence>
<dbReference type="GO" id="GO:0009089">
    <property type="term" value="P:lysine biosynthetic process via diaminopimelate"/>
    <property type="evidence" value="ECO:0007669"/>
    <property type="project" value="UniProtKB-UniPathway"/>
</dbReference>
<dbReference type="InterPro" id="IPR001341">
    <property type="entry name" value="Asp_kinase"/>
</dbReference>
<reference evidence="14 15" key="2">
    <citation type="journal article" date="2014" name="Curr. Biol.">
        <title>Symbiont-Supplemented Maternal Investment Underpinning Host's Ecological Adaptation.</title>
        <authorList>
            <person name="Kaiwa N."/>
            <person name="Hosokawa T."/>
            <person name="Nikoh N."/>
            <person name="Tanahashi M."/>
            <person name="Moriyama M."/>
            <person name="Meng X.Y."/>
            <person name="Maeda T."/>
            <person name="Yamaguchi K."/>
            <person name="Shigenobu S."/>
            <person name="Ito M."/>
            <person name="Fukatsu T."/>
        </authorList>
    </citation>
    <scope>NUCLEOTIDE SEQUENCE [LARGE SCALE GENOMIC DNA]</scope>
    <source>
        <strain evidence="14 15">UwTKB</strain>
    </source>
</reference>
<evidence type="ECO:0000313" key="14">
    <source>
        <dbReference type="EMBL" id="BAP58844.1"/>
    </source>
</evidence>
<dbReference type="GO" id="GO:0005829">
    <property type="term" value="C:cytosol"/>
    <property type="evidence" value="ECO:0007669"/>
    <property type="project" value="TreeGrafter"/>
</dbReference>
<reference evidence="15" key="1">
    <citation type="submission" date="2013-11" db="EMBL/GenBank/DDBJ databases">
        <title>Symbiont-containing voluminous jelly as an extraordinary maternal gift for overwintering insect nymphs.</title>
        <authorList>
            <person name="Kaiwa N."/>
            <person name="Hosokawa T."/>
            <person name="Nikoh N."/>
            <person name="Meng X.Y."/>
            <person name="Tanahashi M."/>
            <person name="Moriyama M."/>
            <person name="Maeda T."/>
            <person name="Yamaguchi K."/>
            <person name="Shigenobu S."/>
            <person name="Ito M."/>
            <person name="Fukatsu T."/>
        </authorList>
    </citation>
    <scope>NUCLEOTIDE SEQUENCE [LARGE SCALE GENOMIC DNA]</scope>
    <source>
        <strain evidence="15">UwTKB</strain>
    </source>
</reference>
<feature type="binding site" evidence="9">
    <location>
        <begin position="224"/>
        <end position="225"/>
    </location>
    <ligand>
        <name>ATP</name>
        <dbReference type="ChEBI" id="CHEBI:30616"/>
    </ligand>
</feature>
<dbReference type="NCBIfam" id="NF006570">
    <property type="entry name" value="PRK09084.1"/>
    <property type="match status" value="1"/>
</dbReference>
<comment type="similarity">
    <text evidence="2 10">Belongs to the aspartokinase family.</text>
</comment>
<dbReference type="InterPro" id="IPR005260">
    <property type="entry name" value="Asp_kin_monofn"/>
</dbReference>
<dbReference type="Pfam" id="PF00696">
    <property type="entry name" value="AA_kinase"/>
    <property type="match status" value="1"/>
</dbReference>
<evidence type="ECO:0000256" key="6">
    <source>
        <dbReference type="ARBA" id="ARBA00022840"/>
    </source>
</evidence>
<comment type="pathway">
    <text evidence="11">Amino-acid biosynthesis; L-methionine biosynthesis via de novo pathway; L-homoserine from L-aspartate: step 1/3.</text>
</comment>
<dbReference type="EC" id="2.7.2.4" evidence="10"/>
<dbReference type="HOGENOM" id="CLU_009116_6_0_6"/>
<keyword evidence="3 10" id="KW-0808">Transferase</keyword>
<protein>
    <recommendedName>
        <fullName evidence="10">Aspartokinase</fullName>
        <ecNumber evidence="10">2.7.2.4</ecNumber>
    </recommendedName>
</protein>
<dbReference type="InterPro" id="IPR018042">
    <property type="entry name" value="Aspartate_kinase_CS"/>
</dbReference>
<dbReference type="InterPro" id="IPR042199">
    <property type="entry name" value="AsparK_Bifunc_asparK/hSer_DH"/>
</dbReference>
<comment type="pathway">
    <text evidence="11">Amino-acid biosynthesis; L-threonine biosynthesis; L-threonine from L-aspartate: step 1/5.</text>
</comment>
<dbReference type="Gene3D" id="1.20.120.1320">
    <property type="entry name" value="Aspartokinase, catalytic domain"/>
    <property type="match status" value="1"/>
</dbReference>
<keyword evidence="7" id="KW-0457">Lysine biosynthesis</keyword>
<feature type="binding site" evidence="9">
    <location>
        <begin position="11"/>
        <end position="14"/>
    </location>
    <ligand>
        <name>ATP</name>
        <dbReference type="ChEBI" id="CHEBI:30616"/>
    </ligand>
</feature>
<comment type="catalytic activity">
    <reaction evidence="8 10">
        <text>L-aspartate + ATP = 4-phospho-L-aspartate + ADP</text>
        <dbReference type="Rhea" id="RHEA:23776"/>
        <dbReference type="ChEBI" id="CHEBI:29991"/>
        <dbReference type="ChEBI" id="CHEBI:30616"/>
        <dbReference type="ChEBI" id="CHEBI:57535"/>
        <dbReference type="ChEBI" id="CHEBI:456216"/>
        <dbReference type="EC" id="2.7.2.4"/>
    </reaction>
</comment>
<dbReference type="InterPro" id="IPR036393">
    <property type="entry name" value="AceGlu_kinase-like_sf"/>
</dbReference>
<sequence>MSKNLSLIVAKFGGTSVADFHSMNCSIDIINANKNIRLVILSASAGVTNLLINLSNEKKINQRSLLIEKIRYIQYSIINQLKNKEKIYQKVNSILKNIIDLSNNKKISKTSFLKDELIAYGELLSTHIFIEILHERQIHAEWFDIRKVLKTNDNFGQAEPDCQLIFKNAQKFLTPIIKNKLVITQGFIGSEKNGKTTLLGRGGSDYTASLLGEALLAKRIDIWTDVPGIYTTDPKIVHKAKKIKEITFEEAAEMAIFGAKILHPATLLPAIRNNIPVFVGSSKKPKKGGTIIRQYSDNPPLFRAIVLRCNQILLTLHSVKMLHTCGFLAKVFNILKQYKISVDLITTSEVSIALTLDIQNTLFEETNLLNKYLLKDLSKICHLKIEKNLSLITLIGNNLSKSYGIGKEVFGILEDYHLRLICYGASNHNICFLISKKDEEKIIKILHKNLFE</sequence>
<dbReference type="UniPathway" id="UPA00034">
    <property type="reaction ID" value="UER00015"/>
</dbReference>
<proteinExistence type="inferred from homology"/>
<dbReference type="UniPathway" id="UPA00051">
    <property type="reaction ID" value="UER00462"/>
</dbReference>
<evidence type="ECO:0000256" key="9">
    <source>
        <dbReference type="PIRSR" id="PIRSR000726-1"/>
    </source>
</evidence>
<dbReference type="STRING" id="1410383.TGUWTKB_6200"/>
<dbReference type="PANTHER" id="PTHR21499:SF59">
    <property type="entry name" value="ASPARTOKINASE"/>
    <property type="match status" value="1"/>
</dbReference>
<dbReference type="Gene3D" id="3.30.70.260">
    <property type="match status" value="2"/>
</dbReference>
<dbReference type="EMBL" id="AP014521">
    <property type="protein sequence ID" value="BAP58844.1"/>
    <property type="molecule type" value="Genomic_DNA"/>
</dbReference>
<accession>A0A090AMM1</accession>
<dbReference type="InterPro" id="IPR001048">
    <property type="entry name" value="Asp/Glu/Uridylate_kinase"/>
</dbReference>
<evidence type="ECO:0000256" key="3">
    <source>
        <dbReference type="ARBA" id="ARBA00022679"/>
    </source>
</evidence>
<dbReference type="NCBIfam" id="TIGR00657">
    <property type="entry name" value="asp_kinases"/>
    <property type="match status" value="1"/>
</dbReference>
<dbReference type="AlphaFoldDB" id="A0A090AMM1"/>
<evidence type="ECO:0000313" key="15">
    <source>
        <dbReference type="Proteomes" id="UP000031627"/>
    </source>
</evidence>
<dbReference type="PANTHER" id="PTHR21499">
    <property type="entry name" value="ASPARTATE KINASE"/>
    <property type="match status" value="1"/>
</dbReference>
<dbReference type="SUPFAM" id="SSF55021">
    <property type="entry name" value="ACT-like"/>
    <property type="match status" value="2"/>
</dbReference>
<dbReference type="GO" id="GO:0009090">
    <property type="term" value="P:homoserine biosynthetic process"/>
    <property type="evidence" value="ECO:0007669"/>
    <property type="project" value="TreeGrafter"/>
</dbReference>
<feature type="domain" description="Aspartokinase ACT" evidence="13">
    <location>
        <begin position="392"/>
        <end position="449"/>
    </location>
</feature>
<evidence type="ECO:0000256" key="2">
    <source>
        <dbReference type="ARBA" id="ARBA00010122"/>
    </source>
</evidence>
<dbReference type="InterPro" id="IPR045865">
    <property type="entry name" value="ACT-like_dom_sf"/>
</dbReference>
<organism evidence="14 15">
    <name type="scientific">Candidatus Tachikawaea gelatinosa</name>
    <dbReference type="NCBI Taxonomy" id="1410383"/>
    <lineage>
        <taxon>Bacteria</taxon>
        <taxon>Pseudomonadati</taxon>
        <taxon>Pseudomonadota</taxon>
        <taxon>Gammaproteobacteria</taxon>
        <taxon>Enterobacterales</taxon>
        <taxon>Enterobacteriaceae</taxon>
        <taxon>Candidatus Tachikawaea</taxon>
    </lineage>
</organism>
<keyword evidence="5 10" id="KW-0418">Kinase</keyword>
<gene>
    <name evidence="14" type="primary">lysC</name>
    <name evidence="14" type="ORF">TGUWTKB_6200</name>
</gene>
<dbReference type="SUPFAM" id="SSF53633">
    <property type="entry name" value="Carbamate kinase-like"/>
    <property type="match status" value="1"/>
</dbReference>
<dbReference type="RefSeq" id="WP_041063435.1">
    <property type="nucleotide sequence ID" value="NZ_AP014521.1"/>
</dbReference>
<dbReference type="UniPathway" id="UPA00050">
    <property type="reaction ID" value="UER00461"/>
</dbReference>
<dbReference type="GO" id="GO:0005524">
    <property type="term" value="F:ATP binding"/>
    <property type="evidence" value="ECO:0007669"/>
    <property type="project" value="UniProtKB-KW"/>
</dbReference>
<evidence type="ECO:0000256" key="5">
    <source>
        <dbReference type="ARBA" id="ARBA00022777"/>
    </source>
</evidence>
<feature type="binding site" evidence="9">
    <location>
        <position position="122"/>
    </location>
    <ligand>
        <name>substrate</name>
    </ligand>
</feature>
<evidence type="ECO:0000256" key="1">
    <source>
        <dbReference type="ARBA" id="ARBA00004766"/>
    </source>
</evidence>